<reference evidence="3" key="1">
    <citation type="submission" date="2017-02" db="UniProtKB">
        <authorList>
            <consortium name="WormBaseParasite"/>
        </authorList>
    </citation>
    <scope>IDENTIFICATION</scope>
</reference>
<dbReference type="WBParaSite" id="TTAC_0000548601-mRNA-1">
    <property type="protein sequence ID" value="TTAC_0000548601-mRNA-1"/>
    <property type="gene ID" value="TTAC_0000548601"/>
</dbReference>
<keyword evidence="1" id="KW-0175">Coiled coil</keyword>
<feature type="coiled-coil region" evidence="1">
    <location>
        <begin position="78"/>
        <end position="175"/>
    </location>
</feature>
<sequence length="228" mass="25266">LRCQSGDAHPQCSSEGASLKNQPSKCPENTRTASTMTFEEESDIVLDLSQGPAVGDISKARAGYIATVVEGIESRGAIEKEKALSEAHSKQISELKAQIESLCQNAVPNKEELVEELNELRRISQQQAEQIVTLEMARKADRVEEEALNEARLKIAELKTQVEDLRKNSEVSLEAHHDEELQREATDLRLLSQRQAERIVALEKSLSASKGCEKRDTSVDATARCREV</sequence>
<dbReference type="STRING" id="6205.A0A0R3WXJ6"/>
<dbReference type="AlphaFoldDB" id="A0A0R3WXJ6"/>
<accession>A0A0R3WXJ6</accession>
<evidence type="ECO:0000256" key="2">
    <source>
        <dbReference type="SAM" id="MobiDB-lite"/>
    </source>
</evidence>
<proteinExistence type="predicted"/>
<evidence type="ECO:0000256" key="1">
    <source>
        <dbReference type="SAM" id="Coils"/>
    </source>
</evidence>
<evidence type="ECO:0000313" key="3">
    <source>
        <dbReference type="WBParaSite" id="TTAC_0000548601-mRNA-1"/>
    </source>
</evidence>
<protein>
    <submittedName>
        <fullName evidence="3">RAB6-interacting golgin</fullName>
    </submittedName>
</protein>
<organism evidence="3">
    <name type="scientific">Hydatigena taeniaeformis</name>
    <name type="common">Feline tapeworm</name>
    <name type="synonym">Taenia taeniaeformis</name>
    <dbReference type="NCBI Taxonomy" id="6205"/>
    <lineage>
        <taxon>Eukaryota</taxon>
        <taxon>Metazoa</taxon>
        <taxon>Spiralia</taxon>
        <taxon>Lophotrochozoa</taxon>
        <taxon>Platyhelminthes</taxon>
        <taxon>Cestoda</taxon>
        <taxon>Eucestoda</taxon>
        <taxon>Cyclophyllidea</taxon>
        <taxon>Taeniidae</taxon>
        <taxon>Hydatigera</taxon>
    </lineage>
</organism>
<feature type="region of interest" description="Disordered" evidence="2">
    <location>
        <begin position="1"/>
        <end position="33"/>
    </location>
</feature>
<name>A0A0R3WXJ6_HYDTA</name>
<feature type="compositionally biased region" description="Polar residues" evidence="2">
    <location>
        <begin position="11"/>
        <end position="33"/>
    </location>
</feature>